<evidence type="ECO:0000256" key="5">
    <source>
        <dbReference type="ARBA" id="ARBA00023004"/>
    </source>
</evidence>
<dbReference type="InterPro" id="IPR002403">
    <property type="entry name" value="Cyt_P450_E_grp-IV"/>
</dbReference>
<dbReference type="GO" id="GO:0020037">
    <property type="term" value="F:heme binding"/>
    <property type="evidence" value="ECO:0007669"/>
    <property type="project" value="InterPro"/>
</dbReference>
<comment type="caution">
    <text evidence="9">The sequence shown here is derived from an EMBL/GenBank/DDBJ whole genome shotgun (WGS) entry which is preliminary data.</text>
</comment>
<dbReference type="InterPro" id="IPR001128">
    <property type="entry name" value="Cyt_P450"/>
</dbReference>
<proteinExistence type="inferred from homology"/>
<dbReference type="PROSITE" id="PS00086">
    <property type="entry name" value="CYTOCHROME_P450"/>
    <property type="match status" value="1"/>
</dbReference>
<comment type="cofactor">
    <cofactor evidence="7">
        <name>heme</name>
        <dbReference type="ChEBI" id="CHEBI:30413"/>
    </cofactor>
</comment>
<reference evidence="9 10" key="1">
    <citation type="submission" date="2018-03" db="EMBL/GenBank/DDBJ databases">
        <title>Genomic Encyclopedia of Archaeal and Bacterial Type Strains, Phase II (KMG-II): from individual species to whole genera.</title>
        <authorList>
            <person name="Goeker M."/>
        </authorList>
    </citation>
    <scope>NUCLEOTIDE SEQUENCE [LARGE SCALE GENOMIC DNA]</scope>
    <source>
        <strain evidence="9 10">DSM 28354</strain>
    </source>
</reference>
<evidence type="ECO:0000313" key="10">
    <source>
        <dbReference type="Proteomes" id="UP000238375"/>
    </source>
</evidence>
<keyword evidence="5 7" id="KW-0408">Iron</keyword>
<dbReference type="Proteomes" id="UP000238375">
    <property type="component" value="Unassembled WGS sequence"/>
</dbReference>
<accession>A0A2T0S2V6</accession>
<dbReference type="GO" id="GO:0016705">
    <property type="term" value="F:oxidoreductase activity, acting on paired donors, with incorporation or reduction of molecular oxygen"/>
    <property type="evidence" value="ECO:0007669"/>
    <property type="project" value="InterPro"/>
</dbReference>
<keyword evidence="4 8" id="KW-0560">Oxidoreductase</keyword>
<keyword evidence="3 7" id="KW-0479">Metal-binding</keyword>
<evidence type="ECO:0000256" key="2">
    <source>
        <dbReference type="ARBA" id="ARBA00022617"/>
    </source>
</evidence>
<organism evidence="9 10">
    <name type="scientific">Spirosoma oryzae</name>
    <dbReference type="NCBI Taxonomy" id="1469603"/>
    <lineage>
        <taxon>Bacteria</taxon>
        <taxon>Pseudomonadati</taxon>
        <taxon>Bacteroidota</taxon>
        <taxon>Cytophagia</taxon>
        <taxon>Cytophagales</taxon>
        <taxon>Cytophagaceae</taxon>
        <taxon>Spirosoma</taxon>
    </lineage>
</organism>
<dbReference type="PANTHER" id="PTHR24291:SF50">
    <property type="entry name" value="BIFUNCTIONAL ALBAFLAVENONE MONOOXYGENASE_TERPENE SYNTHASE"/>
    <property type="match status" value="1"/>
</dbReference>
<dbReference type="InterPro" id="IPR050196">
    <property type="entry name" value="Cytochrome_P450_Monoox"/>
</dbReference>
<dbReference type="EMBL" id="PVTE01000032">
    <property type="protein sequence ID" value="PRY27737.1"/>
    <property type="molecule type" value="Genomic_DNA"/>
</dbReference>
<dbReference type="RefSeq" id="WP_106140460.1">
    <property type="nucleotide sequence ID" value="NZ_PVTE01000032.1"/>
</dbReference>
<dbReference type="OrthoDB" id="9764248at2"/>
<dbReference type="AlphaFoldDB" id="A0A2T0S2V6"/>
<evidence type="ECO:0000313" key="9">
    <source>
        <dbReference type="EMBL" id="PRY27737.1"/>
    </source>
</evidence>
<dbReference type="SUPFAM" id="SSF48264">
    <property type="entry name" value="Cytochrome P450"/>
    <property type="match status" value="1"/>
</dbReference>
<keyword evidence="10" id="KW-1185">Reference proteome</keyword>
<sequence>MTDQPPIPFVKGVPFLGSTFAFLHNPLGFLRRLQKQYGDQRLVRIQLGRRTVTVLLKPEEAKYVLQENNRNYGRGRSYKVLREFLGDGLLTTDGDYWRRQRRLAQPAFHRQKLAVLADTMIDEAVAWTGRLQAQDRTRPVDVSTVLTDVTLRIVTKTLFGSGLGNQTASLSQALNELNHIISQTVLNPIRLPSWFPSPANQAYEKASKQVNDLITGIIQTRRQDATPHDDLLDMLLRATDEETGEGMTDAQLLSELITLFTAGHETTATSMAWTLYLLATHPDVQTRARTEAQQTLGTRTRFSADDLRTMPYLSQVINESLRLYPPAWAMSRLSLGPDTLGVYSLAADEGVLVSPYILHHDPASWPNPDQFDPDRFAPERAAGRHSYAFLPFGGGPRLCIGNQFALLEMTALLGQLLTMFDLTSADTTAAQPSPLITLRSKQPIRLYLRNLTI</sequence>
<dbReference type="GO" id="GO:0005506">
    <property type="term" value="F:iron ion binding"/>
    <property type="evidence" value="ECO:0007669"/>
    <property type="project" value="InterPro"/>
</dbReference>
<dbReference type="GO" id="GO:0004497">
    <property type="term" value="F:monooxygenase activity"/>
    <property type="evidence" value="ECO:0007669"/>
    <property type="project" value="UniProtKB-KW"/>
</dbReference>
<dbReference type="PANTHER" id="PTHR24291">
    <property type="entry name" value="CYTOCHROME P450 FAMILY 4"/>
    <property type="match status" value="1"/>
</dbReference>
<gene>
    <name evidence="9" type="ORF">CLV58_1327</name>
</gene>
<dbReference type="InterPro" id="IPR017972">
    <property type="entry name" value="Cyt_P450_CS"/>
</dbReference>
<feature type="binding site" description="axial binding residue" evidence="7">
    <location>
        <position position="399"/>
    </location>
    <ligand>
        <name>heme</name>
        <dbReference type="ChEBI" id="CHEBI:30413"/>
    </ligand>
    <ligandPart>
        <name>Fe</name>
        <dbReference type="ChEBI" id="CHEBI:18248"/>
    </ligandPart>
</feature>
<protein>
    <submittedName>
        <fullName evidence="9">Cytochrome P450</fullName>
    </submittedName>
</protein>
<comment type="similarity">
    <text evidence="1 8">Belongs to the cytochrome P450 family.</text>
</comment>
<dbReference type="PRINTS" id="PR00385">
    <property type="entry name" value="P450"/>
</dbReference>
<evidence type="ECO:0000256" key="7">
    <source>
        <dbReference type="PIRSR" id="PIRSR602403-1"/>
    </source>
</evidence>
<dbReference type="CDD" id="cd20620">
    <property type="entry name" value="CYP132-like"/>
    <property type="match status" value="1"/>
</dbReference>
<dbReference type="Pfam" id="PF00067">
    <property type="entry name" value="p450"/>
    <property type="match status" value="1"/>
</dbReference>
<dbReference type="InterPro" id="IPR036396">
    <property type="entry name" value="Cyt_P450_sf"/>
</dbReference>
<evidence type="ECO:0000256" key="8">
    <source>
        <dbReference type="RuleBase" id="RU000461"/>
    </source>
</evidence>
<name>A0A2T0S2V6_9BACT</name>
<evidence type="ECO:0000256" key="3">
    <source>
        <dbReference type="ARBA" id="ARBA00022723"/>
    </source>
</evidence>
<keyword evidence="6 8" id="KW-0503">Monooxygenase</keyword>
<evidence type="ECO:0000256" key="4">
    <source>
        <dbReference type="ARBA" id="ARBA00023002"/>
    </source>
</evidence>
<evidence type="ECO:0000256" key="6">
    <source>
        <dbReference type="ARBA" id="ARBA00023033"/>
    </source>
</evidence>
<evidence type="ECO:0000256" key="1">
    <source>
        <dbReference type="ARBA" id="ARBA00010617"/>
    </source>
</evidence>
<dbReference type="Gene3D" id="1.10.630.10">
    <property type="entry name" value="Cytochrome P450"/>
    <property type="match status" value="1"/>
</dbReference>
<keyword evidence="2 7" id="KW-0349">Heme</keyword>
<dbReference type="PRINTS" id="PR00465">
    <property type="entry name" value="EP450IV"/>
</dbReference>